<gene>
    <name evidence="1" type="ORF">Henu5_gp50</name>
</gene>
<dbReference type="Proteomes" id="UP000289163">
    <property type="component" value="Segment"/>
</dbReference>
<dbReference type="EMBL" id="MK224498">
    <property type="protein sequence ID" value="QAU05081.1"/>
    <property type="molecule type" value="Genomic_DNA"/>
</dbReference>
<protein>
    <submittedName>
        <fullName evidence="1">Uncharacterized protein</fullName>
    </submittedName>
</protein>
<accession>A0A410T7W5</accession>
<sequence>MVLPSRIAWLVWVHYGALFGPRQALDTQFRVFFHLPLSRSHNHGHGGVFGPVGDHFASAVTVDCPHRADDVVRAVTLAEADDIFIGRLQAVRDFLDIGRFLHHPFTVAAILHANSEASTDCTHYCRHHYCFFSPNALLDQFTRFDILDECCTIVLADTRLAVGVTQGDAEQGGVGQASARGLVHAGDVVGVCESVHWLVHGESPGLWFVLLESHSTRMAQAVNLFSVSIHQTRYVFNFFLSEEIPHLVQNILTSHVSVEGLSAISIVAEFSTELLESVSARFRVPDKAGQDTGSLRCYSLDVTFFPLYPHQDVRGQTADVGGHGNRGFAMPDACAEFSVENSTEAIATDETYIPQVMHPTFTIALTSTHGGHGNID</sequence>
<name>A0A410T7W5_9CAUD</name>
<evidence type="ECO:0000313" key="1">
    <source>
        <dbReference type="EMBL" id="QAU05081.1"/>
    </source>
</evidence>
<organism evidence="1 2">
    <name type="scientific">Pseudomonas phage Henu5</name>
    <dbReference type="NCBI Taxonomy" id="2499902"/>
    <lineage>
        <taxon>Viruses</taxon>
        <taxon>Duplodnaviria</taxon>
        <taxon>Heunggongvirae</taxon>
        <taxon>Uroviricota</taxon>
        <taxon>Caudoviricetes</taxon>
        <taxon>Vandenendeviridae</taxon>
        <taxon>Skurskavirinae</taxon>
        <taxon>Pakpunavirus</taxon>
        <taxon>Pakpunavirus Henu5</taxon>
    </lineage>
</organism>
<keyword evidence="2" id="KW-1185">Reference proteome</keyword>
<proteinExistence type="predicted"/>
<evidence type="ECO:0000313" key="2">
    <source>
        <dbReference type="Proteomes" id="UP000289163"/>
    </source>
</evidence>
<reference evidence="1 2" key="1">
    <citation type="submission" date="2018-11" db="EMBL/GenBank/DDBJ databases">
        <authorList>
            <person name="Teng T."/>
        </authorList>
    </citation>
    <scope>NUCLEOTIDE SEQUENCE [LARGE SCALE GENOMIC DNA]</scope>
</reference>